<dbReference type="RefSeq" id="XP_020098584.1">
    <property type="nucleotide sequence ID" value="XM_020242995.1"/>
</dbReference>
<dbReference type="AlphaFoldDB" id="A0A6P5FRK8"/>
<organism evidence="2 3">
    <name type="scientific">Ananas comosus</name>
    <name type="common">Pineapple</name>
    <name type="synonym">Ananas ananas</name>
    <dbReference type="NCBI Taxonomy" id="4615"/>
    <lineage>
        <taxon>Eukaryota</taxon>
        <taxon>Viridiplantae</taxon>
        <taxon>Streptophyta</taxon>
        <taxon>Embryophyta</taxon>
        <taxon>Tracheophyta</taxon>
        <taxon>Spermatophyta</taxon>
        <taxon>Magnoliopsida</taxon>
        <taxon>Liliopsida</taxon>
        <taxon>Poales</taxon>
        <taxon>Bromeliaceae</taxon>
        <taxon>Bromelioideae</taxon>
        <taxon>Ananas</taxon>
    </lineage>
</organism>
<feature type="compositionally biased region" description="Basic and acidic residues" evidence="1">
    <location>
        <begin position="879"/>
        <end position="888"/>
    </location>
</feature>
<feature type="compositionally biased region" description="Basic and acidic residues" evidence="1">
    <location>
        <begin position="509"/>
        <end position="550"/>
    </location>
</feature>
<dbReference type="PANTHER" id="PTHR34837">
    <property type="entry name" value="OS05G0595500 PROTEIN"/>
    <property type="match status" value="1"/>
</dbReference>
<dbReference type="Proteomes" id="UP000515123">
    <property type="component" value="Linkage group 11"/>
</dbReference>
<name>A0A6P5FRK8_ANACO</name>
<feature type="compositionally biased region" description="Polar residues" evidence="1">
    <location>
        <begin position="976"/>
        <end position="993"/>
    </location>
</feature>
<feature type="region of interest" description="Disordered" evidence="1">
    <location>
        <begin position="864"/>
        <end position="888"/>
    </location>
</feature>
<sequence length="993" mass="113403">MPRSSRHRSHRSHKNSSRDWSESEDEGSSKERKAREEDPARVSRDAEAEKRKSSHSSLAKDLVVASNGDLPGEHGKKRKDGGGDDLGAEKRYKGEVFGPEDVDKSSKSKLSVSESKSRSSRRQEDSTERNEESGGKESSKRRSEKESSRRESSAQYKDEKEKDKDRERGSDRDKKSQDAKHERSEDVVSRKSSSKTDRIEDKHVPKRDVEFTEKEPQKHTRRRDESEDKDKRLGDGREIDDRKHYSRDDHSKHRSYKDQGHDDEKYKDKYDKYEKYDKYDKYRDDADRDKRYRDERREDERSREYTSSKSEYRSSRDEKKSSESRYRKSKLQDEDAYESKHKDNNRRKRSSVEREDVSDFKPQGVKEPRIDVERIGSDSRSSDFHVEKAMPEYGHSEKVDSGLGENRPKSSPSSSSYHSKGQSRHNSKQMDSARKRSPSEERTRSRTVSSGERTTASRLPACDLPEILESSQYTRTPRSTTQPSPDDITTKSPSTSERRFSDYKVTPRRSLDTEIGHKSSNFKDRNREESEFLEKPISFDHSQAEARERTPAVSSFINKPTNSDNPPPPPYRRGRDEDDSRSQSGDWKSHFRQKRSDLNSGGCGNTWNNAPTWPSPVANGFIPLQHGPSPGFHPSVHPFPSPPMFNLRPPMDLTHNGVPYHMHEAVDRFSGHVRPFGWHNSMDGLFNDEPHIYNRPHWDQNRSLTWKEQNGNLEYPTAQREREYARSEHGSESLPTESIEAKNDAPLAKIAEKTLYEDKTESIPEAYEKPGDDNANFIKKYLSRINIAHDFVASELYTKCMAVLGELDVKLERDVSKDGCSQENDKANKVEMKRMTSNTLLPTLFPKRRDAIFQRAMSLYKKQNGVKAPQPATPVVSMEAEKDSPEARNEEISATADLALVDKIPSESSLPAGNMEEPVPAILDSTESADGLGEENGKTSDADGDHPTDMEEGKTDLITNADVLTKDSQDSEALVESTSVNLSRIPNSPESTH</sequence>
<protein>
    <submittedName>
        <fullName evidence="3">Zinc finger CCCH domain-containing protein 13-like</fullName>
    </submittedName>
</protein>
<feature type="compositionally biased region" description="Low complexity" evidence="1">
    <location>
        <begin position="470"/>
        <end position="485"/>
    </location>
</feature>
<accession>A0A6P5FRK8</accession>
<gene>
    <name evidence="3" type="primary">LOC109717297</name>
</gene>
<feature type="compositionally biased region" description="Basic and acidic residues" evidence="1">
    <location>
        <begin position="350"/>
        <end position="400"/>
    </location>
</feature>
<feature type="compositionally biased region" description="Low complexity" evidence="1">
    <location>
        <begin position="410"/>
        <end position="420"/>
    </location>
</feature>
<feature type="compositionally biased region" description="Polar residues" evidence="1">
    <location>
        <begin position="552"/>
        <end position="564"/>
    </location>
</feature>
<evidence type="ECO:0000313" key="3">
    <source>
        <dbReference type="RefSeq" id="XP_020098584.1"/>
    </source>
</evidence>
<feature type="compositionally biased region" description="Basic residues" evidence="1">
    <location>
        <begin position="1"/>
        <end position="15"/>
    </location>
</feature>
<evidence type="ECO:0000256" key="1">
    <source>
        <dbReference type="SAM" id="MobiDB-lite"/>
    </source>
</evidence>
<evidence type="ECO:0000313" key="2">
    <source>
        <dbReference type="Proteomes" id="UP000515123"/>
    </source>
</evidence>
<dbReference type="GeneID" id="109717297"/>
<reference evidence="3" key="2">
    <citation type="submission" date="2025-08" db="UniProtKB">
        <authorList>
            <consortium name="RefSeq"/>
        </authorList>
    </citation>
    <scope>IDENTIFICATION</scope>
    <source>
        <tissue evidence="3">Leaf</tissue>
    </source>
</reference>
<reference evidence="2" key="1">
    <citation type="journal article" date="2015" name="Nat. Genet.">
        <title>The pineapple genome and the evolution of CAM photosynthesis.</title>
        <authorList>
            <person name="Ming R."/>
            <person name="VanBuren R."/>
            <person name="Wai C.M."/>
            <person name="Tang H."/>
            <person name="Schatz M.C."/>
            <person name="Bowers J.E."/>
            <person name="Lyons E."/>
            <person name="Wang M.L."/>
            <person name="Chen J."/>
            <person name="Biggers E."/>
            <person name="Zhang J."/>
            <person name="Huang L."/>
            <person name="Zhang L."/>
            <person name="Miao W."/>
            <person name="Zhang J."/>
            <person name="Ye Z."/>
            <person name="Miao C."/>
            <person name="Lin Z."/>
            <person name="Wang H."/>
            <person name="Zhou H."/>
            <person name="Yim W.C."/>
            <person name="Priest H.D."/>
            <person name="Zheng C."/>
            <person name="Woodhouse M."/>
            <person name="Edger P.P."/>
            <person name="Guyot R."/>
            <person name="Guo H.B."/>
            <person name="Guo H."/>
            <person name="Zheng G."/>
            <person name="Singh R."/>
            <person name="Sharma A."/>
            <person name="Min X."/>
            <person name="Zheng Y."/>
            <person name="Lee H."/>
            <person name="Gurtowski J."/>
            <person name="Sedlazeck F.J."/>
            <person name="Harkess A."/>
            <person name="McKain M.R."/>
            <person name="Liao Z."/>
            <person name="Fang J."/>
            <person name="Liu J."/>
            <person name="Zhang X."/>
            <person name="Zhang Q."/>
            <person name="Hu W."/>
            <person name="Qin Y."/>
            <person name="Wang K."/>
            <person name="Chen L.Y."/>
            <person name="Shirley N."/>
            <person name="Lin Y.R."/>
            <person name="Liu L.Y."/>
            <person name="Hernandez A.G."/>
            <person name="Wright C.L."/>
            <person name="Bulone V."/>
            <person name="Tuskan G.A."/>
            <person name="Heath K."/>
            <person name="Zee F."/>
            <person name="Moore P.H."/>
            <person name="Sunkar R."/>
            <person name="Leebens-Mack J.H."/>
            <person name="Mockler T."/>
            <person name="Bennetzen J.L."/>
            <person name="Freeling M."/>
            <person name="Sankoff D."/>
            <person name="Paterson A.H."/>
            <person name="Zhu X."/>
            <person name="Yang X."/>
            <person name="Smith J.A."/>
            <person name="Cushman J.C."/>
            <person name="Paull R.E."/>
            <person name="Yu Q."/>
        </authorList>
    </citation>
    <scope>NUCLEOTIDE SEQUENCE [LARGE SCALE GENOMIC DNA]</scope>
    <source>
        <strain evidence="2">cv. F153</strain>
    </source>
</reference>
<feature type="region of interest" description="Disordered" evidence="1">
    <location>
        <begin position="1"/>
        <end position="607"/>
    </location>
</feature>
<feature type="compositionally biased region" description="Basic and acidic residues" evidence="1">
    <location>
        <begin position="16"/>
        <end position="51"/>
    </location>
</feature>
<feature type="compositionally biased region" description="Basic and acidic residues" evidence="1">
    <location>
        <begin position="935"/>
        <end position="955"/>
    </location>
</feature>
<dbReference type="OrthoDB" id="1938945at2759"/>
<keyword evidence="2" id="KW-1185">Reference proteome</keyword>
<dbReference type="PANTHER" id="PTHR34837:SF1">
    <property type="entry name" value="LOW PROTEIN: ZINC FINGER CCCH DOMAIN PROTEIN"/>
    <property type="match status" value="1"/>
</dbReference>
<feature type="region of interest" description="Disordered" evidence="1">
    <location>
        <begin position="907"/>
        <end position="993"/>
    </location>
</feature>
<feature type="compositionally biased region" description="Basic and acidic residues" evidence="1">
    <location>
        <begin position="115"/>
        <end position="342"/>
    </location>
</feature>
<proteinExistence type="predicted"/>
<feature type="compositionally biased region" description="Basic and acidic residues" evidence="1">
    <location>
        <begin position="431"/>
        <end position="444"/>
    </location>
</feature>
<dbReference type="Gramene" id="Aco005502.1.mrna1">
    <property type="protein sequence ID" value="Aco005502.1.mrna1"/>
    <property type="gene ID" value="Aco005502.1.path1"/>
</dbReference>